<dbReference type="InterPro" id="IPR001810">
    <property type="entry name" value="F-box_dom"/>
</dbReference>
<sequence>MSSLCIPRLPIELAERILEYVDSTSTLASIALCSREWNKIAIPYLYRKIDIRFELEILEPHEQCKLVGLTLTLLRNPKFAVYVKHFTLTSQHSYNRCDREVKPKGLWTSVLATLQDPFWFLRNRDLVIPGDQGSLIKDAFVSFSQLNKQNLWLGSKFGRGGLLTYLLVVLLPKLSCLETLEWEIHHEWLHTIVQALLHESGREGHKDEMEPKYRKLGFFYKNGGWLTPLPFLFPSTKEILLFQMTSDTIFVTNHKRFEPLREVQRGSSACTHLEMRACMFVDDDIKAILSIPACLSTLIYEMKADEYVLQETAFEALRSAIEIHRDTLENLWLSYQNSGLSWYPRPEDNAHAMDSLKNFHSLRRLRIAPDFIFGVDIEGIAKVEHDHKLLLEFLPRSIETLHITHTHAWGGVNLTHYEPDEDSPFADGKVVYEAMEHLLNHKAAELPCLMEIILDTSLPAFKQDMTAFQRLFGMARANGVRIVVRSVHGHETYSYEDRDWGMDEDVKWKFCDSHWVPEILYDG</sequence>
<reference evidence="2" key="1">
    <citation type="journal article" date="2021" name="Nat. Commun.">
        <title>Genetic determinants of endophytism in the Arabidopsis root mycobiome.</title>
        <authorList>
            <person name="Mesny F."/>
            <person name="Miyauchi S."/>
            <person name="Thiergart T."/>
            <person name="Pickel B."/>
            <person name="Atanasova L."/>
            <person name="Karlsson M."/>
            <person name="Huettel B."/>
            <person name="Barry K.W."/>
            <person name="Haridas S."/>
            <person name="Chen C."/>
            <person name="Bauer D."/>
            <person name="Andreopoulos W."/>
            <person name="Pangilinan J."/>
            <person name="LaButti K."/>
            <person name="Riley R."/>
            <person name="Lipzen A."/>
            <person name="Clum A."/>
            <person name="Drula E."/>
            <person name="Henrissat B."/>
            <person name="Kohler A."/>
            <person name="Grigoriev I.V."/>
            <person name="Martin F.M."/>
            <person name="Hacquard S."/>
        </authorList>
    </citation>
    <scope>NUCLEOTIDE SEQUENCE</scope>
    <source>
        <strain evidence="2">MPI-CAGE-CH-0243</strain>
    </source>
</reference>
<evidence type="ECO:0000313" key="2">
    <source>
        <dbReference type="EMBL" id="KAH7139281.1"/>
    </source>
</evidence>
<proteinExistence type="predicted"/>
<dbReference type="AlphaFoldDB" id="A0A9P9ELM4"/>
<feature type="domain" description="F-box" evidence="1">
    <location>
        <begin position="3"/>
        <end position="49"/>
    </location>
</feature>
<dbReference type="EMBL" id="JAGMWT010000001">
    <property type="protein sequence ID" value="KAH7139281.1"/>
    <property type="molecule type" value="Genomic_DNA"/>
</dbReference>
<dbReference type="CDD" id="cd09917">
    <property type="entry name" value="F-box_SF"/>
    <property type="match status" value="1"/>
</dbReference>
<dbReference type="InterPro" id="IPR036047">
    <property type="entry name" value="F-box-like_dom_sf"/>
</dbReference>
<organism evidence="2 3">
    <name type="scientific">Dendryphion nanum</name>
    <dbReference type="NCBI Taxonomy" id="256645"/>
    <lineage>
        <taxon>Eukaryota</taxon>
        <taxon>Fungi</taxon>
        <taxon>Dikarya</taxon>
        <taxon>Ascomycota</taxon>
        <taxon>Pezizomycotina</taxon>
        <taxon>Dothideomycetes</taxon>
        <taxon>Pleosporomycetidae</taxon>
        <taxon>Pleosporales</taxon>
        <taxon>Torulaceae</taxon>
        <taxon>Dendryphion</taxon>
    </lineage>
</organism>
<accession>A0A9P9ELM4</accession>
<evidence type="ECO:0000313" key="3">
    <source>
        <dbReference type="Proteomes" id="UP000700596"/>
    </source>
</evidence>
<name>A0A9P9ELM4_9PLEO</name>
<dbReference type="Proteomes" id="UP000700596">
    <property type="component" value="Unassembled WGS sequence"/>
</dbReference>
<keyword evidence="3" id="KW-1185">Reference proteome</keyword>
<dbReference type="Pfam" id="PF12937">
    <property type="entry name" value="F-box-like"/>
    <property type="match status" value="1"/>
</dbReference>
<dbReference type="PROSITE" id="PS50181">
    <property type="entry name" value="FBOX"/>
    <property type="match status" value="1"/>
</dbReference>
<comment type="caution">
    <text evidence="2">The sequence shown here is derived from an EMBL/GenBank/DDBJ whole genome shotgun (WGS) entry which is preliminary data.</text>
</comment>
<evidence type="ECO:0000259" key="1">
    <source>
        <dbReference type="PROSITE" id="PS50181"/>
    </source>
</evidence>
<dbReference type="OrthoDB" id="5130616at2759"/>
<dbReference type="SUPFAM" id="SSF81383">
    <property type="entry name" value="F-box domain"/>
    <property type="match status" value="1"/>
</dbReference>
<gene>
    <name evidence="2" type="ORF">B0J11DRAFT_564089</name>
</gene>
<protein>
    <recommendedName>
        <fullName evidence="1">F-box domain-containing protein</fullName>
    </recommendedName>
</protein>